<gene>
    <name evidence="4" type="ORF">A2722_03845</name>
</gene>
<evidence type="ECO:0000313" key="4">
    <source>
        <dbReference type="EMBL" id="OGE88337.1"/>
    </source>
</evidence>
<evidence type="ECO:0000256" key="1">
    <source>
        <dbReference type="ARBA" id="ARBA00022679"/>
    </source>
</evidence>
<sequence length="225" mass="25074">MQAVILAAGLGTRMGELTRDRPKPLLTIENKTLLEHNLLSLPDSVDEVVLVVGYLREQIKELVGDSFQGKRVRYVVQEEMKGTGHALALCRDVLKGRFLVLMGDDLYSKEDLEKMARHPLAALVWELAEEKVKNGTPGLVKIDQNGKLVDIIERQPGRRGDLVNCAAYVIDERYFALPLVAAGNQTAEYGLPQTFLQLAKQGAVIDIVRASYWHKVTEPRDLASK</sequence>
<dbReference type="InterPro" id="IPR005835">
    <property type="entry name" value="NTP_transferase_dom"/>
</dbReference>
<evidence type="ECO:0000256" key="2">
    <source>
        <dbReference type="ARBA" id="ARBA00022695"/>
    </source>
</evidence>
<dbReference type="InterPro" id="IPR050065">
    <property type="entry name" value="GlmU-like"/>
</dbReference>
<organism evidence="4 5">
    <name type="scientific">Candidatus Doudnabacteria bacterium RIFCSPHIGHO2_01_FULL_50_11</name>
    <dbReference type="NCBI Taxonomy" id="1817828"/>
    <lineage>
        <taxon>Bacteria</taxon>
        <taxon>Candidatus Doudnaibacteriota</taxon>
    </lineage>
</organism>
<comment type="caution">
    <text evidence="4">The sequence shown here is derived from an EMBL/GenBank/DDBJ whole genome shotgun (WGS) entry which is preliminary data.</text>
</comment>
<keyword evidence="2" id="KW-0548">Nucleotidyltransferase</keyword>
<accession>A0A1F5PEH1</accession>
<feature type="domain" description="Nucleotidyl transferase" evidence="3">
    <location>
        <begin position="3"/>
        <end position="214"/>
    </location>
</feature>
<keyword evidence="1" id="KW-0808">Transferase</keyword>
<dbReference type="PANTHER" id="PTHR43584:SF8">
    <property type="entry name" value="N-ACETYLMURAMATE ALPHA-1-PHOSPHATE URIDYLYLTRANSFERASE"/>
    <property type="match status" value="1"/>
</dbReference>
<reference evidence="4 5" key="1">
    <citation type="journal article" date="2016" name="Nat. Commun.">
        <title>Thousands of microbial genomes shed light on interconnected biogeochemical processes in an aquifer system.</title>
        <authorList>
            <person name="Anantharaman K."/>
            <person name="Brown C.T."/>
            <person name="Hug L.A."/>
            <person name="Sharon I."/>
            <person name="Castelle C.J."/>
            <person name="Probst A.J."/>
            <person name="Thomas B.C."/>
            <person name="Singh A."/>
            <person name="Wilkins M.J."/>
            <person name="Karaoz U."/>
            <person name="Brodie E.L."/>
            <person name="Williams K.H."/>
            <person name="Hubbard S.S."/>
            <person name="Banfield J.F."/>
        </authorList>
    </citation>
    <scope>NUCLEOTIDE SEQUENCE [LARGE SCALE GENOMIC DNA]</scope>
</reference>
<dbReference type="CDD" id="cd04181">
    <property type="entry name" value="NTP_transferase"/>
    <property type="match status" value="1"/>
</dbReference>
<dbReference type="Gene3D" id="3.90.550.10">
    <property type="entry name" value="Spore Coat Polysaccharide Biosynthesis Protein SpsA, Chain A"/>
    <property type="match status" value="1"/>
</dbReference>
<dbReference type="Pfam" id="PF00483">
    <property type="entry name" value="NTP_transferase"/>
    <property type="match status" value="1"/>
</dbReference>
<evidence type="ECO:0000313" key="5">
    <source>
        <dbReference type="Proteomes" id="UP000178377"/>
    </source>
</evidence>
<dbReference type="Proteomes" id="UP000178377">
    <property type="component" value="Unassembled WGS sequence"/>
</dbReference>
<evidence type="ECO:0000259" key="3">
    <source>
        <dbReference type="Pfam" id="PF00483"/>
    </source>
</evidence>
<dbReference type="InterPro" id="IPR029044">
    <property type="entry name" value="Nucleotide-diphossugar_trans"/>
</dbReference>
<protein>
    <recommendedName>
        <fullName evidence="3">Nucleotidyl transferase domain-containing protein</fullName>
    </recommendedName>
</protein>
<dbReference type="STRING" id="1817828.A2722_03845"/>
<dbReference type="AlphaFoldDB" id="A0A1F5PEH1"/>
<dbReference type="PANTHER" id="PTHR43584">
    <property type="entry name" value="NUCLEOTIDYL TRANSFERASE"/>
    <property type="match status" value="1"/>
</dbReference>
<name>A0A1F5PEH1_9BACT</name>
<dbReference type="SUPFAM" id="SSF53448">
    <property type="entry name" value="Nucleotide-diphospho-sugar transferases"/>
    <property type="match status" value="1"/>
</dbReference>
<dbReference type="GO" id="GO:0016779">
    <property type="term" value="F:nucleotidyltransferase activity"/>
    <property type="evidence" value="ECO:0007669"/>
    <property type="project" value="UniProtKB-KW"/>
</dbReference>
<dbReference type="EMBL" id="MFEO01000034">
    <property type="protein sequence ID" value="OGE88337.1"/>
    <property type="molecule type" value="Genomic_DNA"/>
</dbReference>
<proteinExistence type="predicted"/>